<dbReference type="EMBL" id="JAYRBN010000056">
    <property type="protein sequence ID" value="KAL2742869.1"/>
    <property type="molecule type" value="Genomic_DNA"/>
</dbReference>
<feature type="region of interest" description="Disordered" evidence="1">
    <location>
        <begin position="1"/>
        <end position="27"/>
    </location>
</feature>
<evidence type="ECO:0000313" key="2">
    <source>
        <dbReference type="EMBL" id="KAL2742869.1"/>
    </source>
</evidence>
<name>A0ABD2CCS7_VESMC</name>
<evidence type="ECO:0000256" key="1">
    <source>
        <dbReference type="SAM" id="MobiDB-lite"/>
    </source>
</evidence>
<accession>A0ABD2CCS7</accession>
<dbReference type="Proteomes" id="UP001607303">
    <property type="component" value="Unassembled WGS sequence"/>
</dbReference>
<sequence>MTTTMTTTTTTTTTTTMKTPTPIPSHPNPLSFDYFCRRNIPKAAKAARYSAKAETKNQWRHSGHYHHHHHHHHTPCVLSSYI</sequence>
<reference evidence="2 3" key="1">
    <citation type="journal article" date="2024" name="Ann. Entomol. Soc. Am.">
        <title>Genomic analyses of the southern and eastern yellowjacket wasps (Hymenoptera: Vespidae) reveal evolutionary signatures of social life.</title>
        <authorList>
            <person name="Catto M.A."/>
            <person name="Caine P.B."/>
            <person name="Orr S.E."/>
            <person name="Hunt B.G."/>
            <person name="Goodisman M.A.D."/>
        </authorList>
    </citation>
    <scope>NUCLEOTIDE SEQUENCE [LARGE SCALE GENOMIC DNA]</scope>
    <source>
        <strain evidence="2">232</strain>
        <tissue evidence="2">Head and thorax</tissue>
    </source>
</reference>
<keyword evidence="3" id="KW-1185">Reference proteome</keyword>
<dbReference type="AlphaFoldDB" id="A0ABD2CCS7"/>
<organism evidence="2 3">
    <name type="scientific">Vespula maculifrons</name>
    <name type="common">Eastern yellow jacket</name>
    <name type="synonym">Wasp</name>
    <dbReference type="NCBI Taxonomy" id="7453"/>
    <lineage>
        <taxon>Eukaryota</taxon>
        <taxon>Metazoa</taxon>
        <taxon>Ecdysozoa</taxon>
        <taxon>Arthropoda</taxon>
        <taxon>Hexapoda</taxon>
        <taxon>Insecta</taxon>
        <taxon>Pterygota</taxon>
        <taxon>Neoptera</taxon>
        <taxon>Endopterygota</taxon>
        <taxon>Hymenoptera</taxon>
        <taxon>Apocrita</taxon>
        <taxon>Aculeata</taxon>
        <taxon>Vespoidea</taxon>
        <taxon>Vespidae</taxon>
        <taxon>Vespinae</taxon>
        <taxon>Vespula</taxon>
    </lineage>
</organism>
<feature type="compositionally biased region" description="Basic residues" evidence="1">
    <location>
        <begin position="58"/>
        <end position="74"/>
    </location>
</feature>
<evidence type="ECO:0000313" key="3">
    <source>
        <dbReference type="Proteomes" id="UP001607303"/>
    </source>
</evidence>
<comment type="caution">
    <text evidence="2">The sequence shown here is derived from an EMBL/GenBank/DDBJ whole genome shotgun (WGS) entry which is preliminary data.</text>
</comment>
<proteinExistence type="predicted"/>
<gene>
    <name evidence="2" type="ORF">V1477_008358</name>
</gene>
<feature type="compositionally biased region" description="Low complexity" evidence="1">
    <location>
        <begin position="1"/>
        <end position="20"/>
    </location>
</feature>
<protein>
    <submittedName>
        <fullName evidence="2">Uncharacterized protein</fullName>
    </submittedName>
</protein>
<feature type="region of interest" description="Disordered" evidence="1">
    <location>
        <begin position="46"/>
        <end position="82"/>
    </location>
</feature>